<evidence type="ECO:0000313" key="3">
    <source>
        <dbReference type="Proteomes" id="UP001501710"/>
    </source>
</evidence>
<feature type="domain" description="DnaJ homologue subfamily C member 28 conserved" evidence="1">
    <location>
        <begin position="14"/>
        <end position="81"/>
    </location>
</feature>
<dbReference type="Proteomes" id="UP001501710">
    <property type="component" value="Unassembled WGS sequence"/>
</dbReference>
<evidence type="ECO:0000259" key="1">
    <source>
        <dbReference type="Pfam" id="PF09350"/>
    </source>
</evidence>
<dbReference type="Pfam" id="PF09350">
    <property type="entry name" value="DJC28_CD"/>
    <property type="match status" value="1"/>
</dbReference>
<keyword evidence="3" id="KW-1185">Reference proteome</keyword>
<dbReference type="InterPro" id="IPR018961">
    <property type="entry name" value="DnaJ_homolog_subfam-C_membr-28"/>
</dbReference>
<dbReference type="RefSeq" id="WP_344896117.1">
    <property type="nucleotide sequence ID" value="NZ_BAABAS010000006.1"/>
</dbReference>
<organism evidence="2 3">
    <name type="scientific">Actinomadura meridiana</name>
    <dbReference type="NCBI Taxonomy" id="559626"/>
    <lineage>
        <taxon>Bacteria</taxon>
        <taxon>Bacillati</taxon>
        <taxon>Actinomycetota</taxon>
        <taxon>Actinomycetes</taxon>
        <taxon>Streptosporangiales</taxon>
        <taxon>Thermomonosporaceae</taxon>
        <taxon>Actinomadura</taxon>
    </lineage>
</organism>
<reference evidence="3" key="1">
    <citation type="journal article" date="2019" name="Int. J. Syst. Evol. Microbiol.">
        <title>The Global Catalogue of Microorganisms (GCM) 10K type strain sequencing project: providing services to taxonomists for standard genome sequencing and annotation.</title>
        <authorList>
            <consortium name="The Broad Institute Genomics Platform"/>
            <consortium name="The Broad Institute Genome Sequencing Center for Infectious Disease"/>
            <person name="Wu L."/>
            <person name="Ma J."/>
        </authorList>
    </citation>
    <scope>NUCLEOTIDE SEQUENCE [LARGE SCALE GENOMIC DNA]</scope>
    <source>
        <strain evidence="3">JCM 17440</strain>
    </source>
</reference>
<comment type="caution">
    <text evidence="2">The sequence shown here is derived from an EMBL/GenBank/DDBJ whole genome shotgun (WGS) entry which is preliminary data.</text>
</comment>
<gene>
    <name evidence="2" type="ORF">GCM10022254_29660</name>
</gene>
<protein>
    <submittedName>
        <fullName evidence="2">DUF1992 domain-containing protein</fullName>
    </submittedName>
</protein>
<accession>A0ABP8C0U5</accession>
<sequence length="154" mass="17348">MTERKPAGLSFESWIDGQIHEAEARGEFDDLPGSGKPLPDAYKPLDENWWIKQKLASEGLTAMVHPTLALRKEIEDALDAVAGLPSARSVRQLLEPINEKIVANLRVPPPGPPLGYRPIDVDDAVAAWRRAHERHDERPSVVPGGRRRWWRRRG</sequence>
<evidence type="ECO:0000313" key="2">
    <source>
        <dbReference type="EMBL" id="GAA4231705.1"/>
    </source>
</evidence>
<name>A0ABP8C0U5_9ACTN</name>
<dbReference type="EMBL" id="BAABAS010000006">
    <property type="protein sequence ID" value="GAA4231705.1"/>
    <property type="molecule type" value="Genomic_DNA"/>
</dbReference>
<proteinExistence type="predicted"/>